<gene>
    <name evidence="1" type="ORF">CATMQ487_48510</name>
</gene>
<sequence length="51" mass="4966">MVLCASAAQARHGGVRFAAGLGEFGGVGFGRSQQGGEECGAGQGEVVEGNV</sequence>
<protein>
    <submittedName>
        <fullName evidence="1">Uncharacterized protein</fullName>
    </submittedName>
</protein>
<dbReference type="EMBL" id="AP025730">
    <property type="protein sequence ID" value="BDI07881.1"/>
    <property type="molecule type" value="Genomic_DNA"/>
</dbReference>
<organism evidence="1 2">
    <name type="scientific">Sphaerotilus microaerophilus</name>
    <dbReference type="NCBI Taxonomy" id="2914710"/>
    <lineage>
        <taxon>Bacteria</taxon>
        <taxon>Pseudomonadati</taxon>
        <taxon>Pseudomonadota</taxon>
        <taxon>Betaproteobacteria</taxon>
        <taxon>Burkholderiales</taxon>
        <taxon>Sphaerotilaceae</taxon>
        <taxon>Sphaerotilus</taxon>
    </lineage>
</organism>
<proteinExistence type="predicted"/>
<keyword evidence="2" id="KW-1185">Reference proteome</keyword>
<accession>A0ABM7YT98</accession>
<name>A0ABM7YT98_9BURK</name>
<evidence type="ECO:0000313" key="2">
    <source>
        <dbReference type="Proteomes" id="UP001057498"/>
    </source>
</evidence>
<evidence type="ECO:0000313" key="1">
    <source>
        <dbReference type="EMBL" id="BDI07881.1"/>
    </source>
</evidence>
<dbReference type="Proteomes" id="UP001057498">
    <property type="component" value="Chromosome"/>
</dbReference>
<reference evidence="1" key="1">
    <citation type="submission" date="2022-04" db="EMBL/GenBank/DDBJ databases">
        <title>Whole genome sequence of Sphaerotilus sp. FB-5.</title>
        <authorList>
            <person name="Takeda M."/>
            <person name="Narihara S."/>
            <person name="Akimoto M."/>
            <person name="Akimoto R."/>
            <person name="Nishiyashiki S."/>
            <person name="Murakami T."/>
        </authorList>
    </citation>
    <scope>NUCLEOTIDE SEQUENCE</scope>
    <source>
        <strain evidence="1">FB-5</strain>
    </source>
</reference>